<dbReference type="GeneID" id="78898484"/>
<dbReference type="GO" id="GO:0004519">
    <property type="term" value="F:endonuclease activity"/>
    <property type="evidence" value="ECO:0007669"/>
    <property type="project" value="InterPro"/>
</dbReference>
<dbReference type="GO" id="GO:0005524">
    <property type="term" value="F:ATP binding"/>
    <property type="evidence" value="ECO:0007669"/>
    <property type="project" value="InterPro"/>
</dbReference>
<evidence type="ECO:0000259" key="3">
    <source>
        <dbReference type="Pfam" id="PF20454"/>
    </source>
</evidence>
<gene>
    <name evidence="4" type="ORF">PYTT13_12575</name>
</gene>
<dbReference type="Pfam" id="PF20454">
    <property type="entry name" value="GpA_nuclease"/>
    <property type="match status" value="1"/>
</dbReference>
<name>A0A2D2C208_9RHOB</name>
<feature type="region of interest" description="Disordered" evidence="1">
    <location>
        <begin position="642"/>
        <end position="697"/>
    </location>
</feature>
<dbReference type="EMBL" id="CP024422">
    <property type="protein sequence ID" value="ATQ56543.1"/>
    <property type="molecule type" value="Genomic_DNA"/>
</dbReference>
<dbReference type="HAMAP" id="MF_04144">
    <property type="entry name" value="TERL_LAMBDA"/>
    <property type="match status" value="1"/>
</dbReference>
<organism evidence="4 5">
    <name type="scientific">Paracoccus yeei</name>
    <dbReference type="NCBI Taxonomy" id="147645"/>
    <lineage>
        <taxon>Bacteria</taxon>
        <taxon>Pseudomonadati</taxon>
        <taxon>Pseudomonadota</taxon>
        <taxon>Alphaproteobacteria</taxon>
        <taxon>Rhodobacterales</taxon>
        <taxon>Paracoccaceae</taxon>
        <taxon>Paracoccus</taxon>
    </lineage>
</organism>
<dbReference type="GO" id="GO:0016887">
    <property type="term" value="F:ATP hydrolysis activity"/>
    <property type="evidence" value="ECO:0007669"/>
    <property type="project" value="InterPro"/>
</dbReference>
<dbReference type="RefSeq" id="WP_099649337.1">
    <property type="nucleotide sequence ID" value="NZ_CP024422.1"/>
</dbReference>
<dbReference type="InterPro" id="IPR046454">
    <property type="entry name" value="GpA_endonuclease"/>
</dbReference>
<feature type="compositionally biased region" description="Low complexity" evidence="1">
    <location>
        <begin position="653"/>
        <end position="662"/>
    </location>
</feature>
<dbReference type="InterPro" id="IPR008866">
    <property type="entry name" value="Phage_lambda_GpA-like"/>
</dbReference>
<reference evidence="4 5" key="1">
    <citation type="submission" date="2017-10" db="EMBL/GenBank/DDBJ databases">
        <title>Complete genome sequence of Paracoccus yeei TT13 isolated from human skin.</title>
        <authorList>
            <person name="Lee K."/>
            <person name="Lim J.Y."/>
            <person name="Hwang I."/>
        </authorList>
    </citation>
    <scope>NUCLEOTIDE SEQUENCE [LARGE SCALE GENOMIC DNA]</scope>
    <source>
        <strain evidence="4 5">TT13</strain>
    </source>
</reference>
<evidence type="ECO:0008006" key="6">
    <source>
        <dbReference type="Google" id="ProtNLM"/>
    </source>
</evidence>
<feature type="domain" description="Terminase large subunit GpA endonuclease" evidence="3">
    <location>
        <begin position="346"/>
        <end position="623"/>
    </location>
</feature>
<dbReference type="Proteomes" id="UP000229314">
    <property type="component" value="Chromosome"/>
</dbReference>
<dbReference type="AlphaFoldDB" id="A0A2D2C208"/>
<sequence length="697" mass="75853">MPLDLSQNAGLLRRSLGDARRAALAPPPDVTVDEWADTRRILGSDESRIAGPFRTEAMEVARGPMLAVTEPGVHEIAVASSAQLMKTTFLQNTLGWLIECQPCPILLYQPTDIDVDDFAKDKISPMLRNSPGLTKAFGGRRALLSKSSDNMQAKKRFAGGWYTILSAGTANSFSSRSVRVVLFDEVDKYSVLKAGDQIALGRKRTESYEDSYLVAQVSTPRETGSSRIMKAYLDGDQRRPYIDCPACAHDFVATWKDVRWEKDENGKAIPESAAICCPSCDHHITEAERMSIMSTRGAIKWRQTRKFTCCGKSQDPDETRNWADLYGVGRAACVECGTLAVPNRNASFWGWGGYSTFRPLAAIVRDWIDAQGDVAKIRAFVNEVLAETFAADGEVGAFEIAPEGLAARVEVPWPAVPAHVQVVTVGVDTQDDRLEAEIVGWGSKGETWSLDYHIIEGDPGLDETWSRLDQILLAPLHTEDGRVLHVAATCVDSAGHNTQSVYAFCGRRARRRVWAIRGASDAAGTRSPIWPKAWTTVTHGAKLKIIGTQTAKDVIAKCLEATQPGPHYMHVPSDRHAGWFTQMTAEKRIEFTSNGRKVSAWRVKKGVRNEALDCRVYAMAAYEGLIATGGYRRGVVDAPGAAVDDTGRPTPVAAAATDGRTPGPAPAPAPIKKRRTPPRKPTGAGFFARGGGGRGGF</sequence>
<dbReference type="Pfam" id="PF05876">
    <property type="entry name" value="GpA_ATPase"/>
    <property type="match status" value="1"/>
</dbReference>
<protein>
    <recommendedName>
        <fullName evidence="6">Terminase</fullName>
    </recommendedName>
</protein>
<evidence type="ECO:0000313" key="4">
    <source>
        <dbReference type="EMBL" id="ATQ56543.1"/>
    </source>
</evidence>
<feature type="compositionally biased region" description="Gly residues" evidence="1">
    <location>
        <begin position="688"/>
        <end position="697"/>
    </location>
</feature>
<evidence type="ECO:0000259" key="2">
    <source>
        <dbReference type="Pfam" id="PF05876"/>
    </source>
</evidence>
<dbReference type="InterPro" id="IPR046453">
    <property type="entry name" value="GpA_ATPase"/>
</dbReference>
<proteinExistence type="inferred from homology"/>
<accession>A0A2D2C208</accession>
<evidence type="ECO:0000256" key="1">
    <source>
        <dbReference type="SAM" id="MobiDB-lite"/>
    </source>
</evidence>
<feature type="domain" description="Phage terminase large subunit GpA ATPase" evidence="2">
    <location>
        <begin position="47"/>
        <end position="297"/>
    </location>
</feature>
<evidence type="ECO:0000313" key="5">
    <source>
        <dbReference type="Proteomes" id="UP000229314"/>
    </source>
</evidence>